<reference evidence="5" key="1">
    <citation type="submission" date="2018-06" db="EMBL/GenBank/DDBJ databases">
        <authorList>
            <person name="Zhirakovskaya E."/>
        </authorList>
    </citation>
    <scope>NUCLEOTIDE SEQUENCE</scope>
</reference>
<dbReference type="Gene3D" id="3.40.50.1100">
    <property type="match status" value="1"/>
</dbReference>
<dbReference type="Pfam" id="PF00291">
    <property type="entry name" value="PALP"/>
    <property type="match status" value="1"/>
</dbReference>
<name>A0A3B0SEC4_9ZZZZ</name>
<dbReference type="SUPFAM" id="SSF53686">
    <property type="entry name" value="Tryptophan synthase beta subunit-like PLP-dependent enzymes"/>
    <property type="match status" value="1"/>
</dbReference>
<dbReference type="AlphaFoldDB" id="A0A3B0SEC4"/>
<comment type="cofactor">
    <cofactor evidence="1">
        <name>pyridoxal 5'-phosphate</name>
        <dbReference type="ChEBI" id="CHEBI:597326"/>
    </cofactor>
</comment>
<dbReference type="InterPro" id="IPR036052">
    <property type="entry name" value="TrpB-like_PALP_sf"/>
</dbReference>
<sequence length="194" mass="21093">RIEGKKTMGLELAEQLGWALPDAIFYPTGGGTGLIGMWKAFDELEAIGWIGPKRPKMIAVQAAGCAPIVKAWEDGEEHAPLWENAWTAAAGIRVPIAVGDFLILRAVRASDGFAIAVEEEEIFAARDAIAREEGLLLCPEGAATYAALEQSLKDGRISKDERVVLFNCATGLKYPMRPVDGFVDRTKPVDYTQF</sequence>
<dbReference type="GO" id="GO:0006565">
    <property type="term" value="P:L-serine catabolic process"/>
    <property type="evidence" value="ECO:0007669"/>
    <property type="project" value="TreeGrafter"/>
</dbReference>
<dbReference type="GO" id="GO:0004794">
    <property type="term" value="F:threonine deaminase activity"/>
    <property type="evidence" value="ECO:0007669"/>
    <property type="project" value="TreeGrafter"/>
</dbReference>
<feature type="domain" description="Tryptophan synthase beta chain-like PALP" evidence="4">
    <location>
        <begin position="2"/>
        <end position="168"/>
    </location>
</feature>
<gene>
    <name evidence="5" type="ORF">MNBD_ALPHA05-1622</name>
</gene>
<dbReference type="NCBIfam" id="NF006050">
    <property type="entry name" value="PRK08197.1"/>
    <property type="match status" value="1"/>
</dbReference>
<dbReference type="PANTHER" id="PTHR48078:SF6">
    <property type="entry name" value="L-THREONINE DEHYDRATASE CATABOLIC TDCB"/>
    <property type="match status" value="1"/>
</dbReference>
<dbReference type="GO" id="GO:0003941">
    <property type="term" value="F:L-serine ammonia-lyase activity"/>
    <property type="evidence" value="ECO:0007669"/>
    <property type="project" value="TreeGrafter"/>
</dbReference>
<dbReference type="GO" id="GO:0004795">
    <property type="term" value="F:threonine synthase activity"/>
    <property type="evidence" value="ECO:0007669"/>
    <property type="project" value="UniProtKB-EC"/>
</dbReference>
<dbReference type="InterPro" id="IPR001926">
    <property type="entry name" value="TrpB-like_PALP"/>
</dbReference>
<feature type="non-terminal residue" evidence="5">
    <location>
        <position position="1"/>
    </location>
</feature>
<keyword evidence="3 5" id="KW-0456">Lyase</keyword>
<accession>A0A3B0SEC4</accession>
<organism evidence="5">
    <name type="scientific">hydrothermal vent metagenome</name>
    <dbReference type="NCBI Taxonomy" id="652676"/>
    <lineage>
        <taxon>unclassified sequences</taxon>
        <taxon>metagenomes</taxon>
        <taxon>ecological metagenomes</taxon>
    </lineage>
</organism>
<evidence type="ECO:0000256" key="3">
    <source>
        <dbReference type="ARBA" id="ARBA00023239"/>
    </source>
</evidence>
<dbReference type="InterPro" id="IPR050147">
    <property type="entry name" value="Ser/Thr_Dehydratase"/>
</dbReference>
<evidence type="ECO:0000259" key="4">
    <source>
        <dbReference type="Pfam" id="PF00291"/>
    </source>
</evidence>
<proteinExistence type="predicted"/>
<protein>
    <submittedName>
        <fullName evidence="5">Threonine synthase</fullName>
        <ecNumber evidence="5">4.2.3.1</ecNumber>
    </submittedName>
</protein>
<evidence type="ECO:0000313" key="5">
    <source>
        <dbReference type="EMBL" id="VAV99296.1"/>
    </source>
</evidence>
<dbReference type="PANTHER" id="PTHR48078">
    <property type="entry name" value="THREONINE DEHYDRATASE, MITOCHONDRIAL-RELATED"/>
    <property type="match status" value="1"/>
</dbReference>
<dbReference type="GO" id="GO:0006567">
    <property type="term" value="P:L-threonine catabolic process"/>
    <property type="evidence" value="ECO:0007669"/>
    <property type="project" value="TreeGrafter"/>
</dbReference>
<dbReference type="EC" id="4.2.3.1" evidence="5"/>
<evidence type="ECO:0000256" key="2">
    <source>
        <dbReference type="ARBA" id="ARBA00022898"/>
    </source>
</evidence>
<evidence type="ECO:0000256" key="1">
    <source>
        <dbReference type="ARBA" id="ARBA00001933"/>
    </source>
</evidence>
<dbReference type="EMBL" id="UOEH01000272">
    <property type="protein sequence ID" value="VAV99296.1"/>
    <property type="molecule type" value="Genomic_DNA"/>
</dbReference>
<dbReference type="GO" id="GO:0009097">
    <property type="term" value="P:isoleucine biosynthetic process"/>
    <property type="evidence" value="ECO:0007669"/>
    <property type="project" value="TreeGrafter"/>
</dbReference>
<keyword evidence="2" id="KW-0663">Pyridoxal phosphate</keyword>